<evidence type="ECO:0000313" key="2">
    <source>
        <dbReference type="EMBL" id="THU78352.1"/>
    </source>
</evidence>
<dbReference type="OrthoDB" id="2662290at2759"/>
<proteinExistence type="predicted"/>
<dbReference type="Proteomes" id="UP000297245">
    <property type="component" value="Unassembled WGS sequence"/>
</dbReference>
<evidence type="ECO:0000256" key="1">
    <source>
        <dbReference type="SAM" id="MobiDB-lite"/>
    </source>
</evidence>
<reference evidence="2 3" key="1">
    <citation type="journal article" date="2019" name="Nat. Ecol. Evol.">
        <title>Megaphylogeny resolves global patterns of mushroom evolution.</title>
        <authorList>
            <person name="Varga T."/>
            <person name="Krizsan K."/>
            <person name="Foldi C."/>
            <person name="Dima B."/>
            <person name="Sanchez-Garcia M."/>
            <person name="Sanchez-Ramirez S."/>
            <person name="Szollosi G.J."/>
            <person name="Szarkandi J.G."/>
            <person name="Papp V."/>
            <person name="Albert L."/>
            <person name="Andreopoulos W."/>
            <person name="Angelini C."/>
            <person name="Antonin V."/>
            <person name="Barry K.W."/>
            <person name="Bougher N.L."/>
            <person name="Buchanan P."/>
            <person name="Buyck B."/>
            <person name="Bense V."/>
            <person name="Catcheside P."/>
            <person name="Chovatia M."/>
            <person name="Cooper J."/>
            <person name="Damon W."/>
            <person name="Desjardin D."/>
            <person name="Finy P."/>
            <person name="Geml J."/>
            <person name="Haridas S."/>
            <person name="Hughes K."/>
            <person name="Justo A."/>
            <person name="Karasinski D."/>
            <person name="Kautmanova I."/>
            <person name="Kiss B."/>
            <person name="Kocsube S."/>
            <person name="Kotiranta H."/>
            <person name="LaButti K.M."/>
            <person name="Lechner B.E."/>
            <person name="Liimatainen K."/>
            <person name="Lipzen A."/>
            <person name="Lukacs Z."/>
            <person name="Mihaltcheva S."/>
            <person name="Morgado L.N."/>
            <person name="Niskanen T."/>
            <person name="Noordeloos M.E."/>
            <person name="Ohm R.A."/>
            <person name="Ortiz-Santana B."/>
            <person name="Ovrebo C."/>
            <person name="Racz N."/>
            <person name="Riley R."/>
            <person name="Savchenko A."/>
            <person name="Shiryaev A."/>
            <person name="Soop K."/>
            <person name="Spirin V."/>
            <person name="Szebenyi C."/>
            <person name="Tomsovsky M."/>
            <person name="Tulloss R.E."/>
            <person name="Uehling J."/>
            <person name="Grigoriev I.V."/>
            <person name="Vagvolgyi C."/>
            <person name="Papp T."/>
            <person name="Martin F.M."/>
            <person name="Miettinen O."/>
            <person name="Hibbett D.S."/>
            <person name="Nagy L.G."/>
        </authorList>
    </citation>
    <scope>NUCLEOTIDE SEQUENCE [LARGE SCALE GENOMIC DNA]</scope>
    <source>
        <strain evidence="2 3">CBS 962.96</strain>
    </source>
</reference>
<dbReference type="AlphaFoldDB" id="A0A4S8KRH1"/>
<dbReference type="EMBL" id="ML180209">
    <property type="protein sequence ID" value="THU78352.1"/>
    <property type="molecule type" value="Genomic_DNA"/>
</dbReference>
<feature type="non-terminal residue" evidence="2">
    <location>
        <position position="191"/>
    </location>
</feature>
<accession>A0A4S8KRH1</accession>
<feature type="non-terminal residue" evidence="2">
    <location>
        <position position="1"/>
    </location>
</feature>
<feature type="region of interest" description="Disordered" evidence="1">
    <location>
        <begin position="1"/>
        <end position="21"/>
    </location>
</feature>
<sequence length="191" mass="21078">GHGYALLKPEPKMVGTESQPHSKKLYEEGLRVGDVGMISDTGDFVTLFNIFQPSGAPVNSVYGVPNGFQPLDFRQNLLFSDKGMCHPPNTRICSEKAYEVKLNADGTALALGAFGPGLGVEIQFERSHGSILSLREGACQVDYRGLPDIREYAAKYAESWYKFLTDDVRLDAYNGCLYVITGYDRASCYEN</sequence>
<name>A0A4S8KRH1_DENBC</name>
<gene>
    <name evidence="2" type="ORF">K435DRAFT_595579</name>
</gene>
<protein>
    <submittedName>
        <fullName evidence="2">Uncharacterized protein</fullName>
    </submittedName>
</protein>
<keyword evidence="3" id="KW-1185">Reference proteome</keyword>
<organism evidence="2 3">
    <name type="scientific">Dendrothele bispora (strain CBS 962.96)</name>
    <dbReference type="NCBI Taxonomy" id="1314807"/>
    <lineage>
        <taxon>Eukaryota</taxon>
        <taxon>Fungi</taxon>
        <taxon>Dikarya</taxon>
        <taxon>Basidiomycota</taxon>
        <taxon>Agaricomycotina</taxon>
        <taxon>Agaricomycetes</taxon>
        <taxon>Agaricomycetidae</taxon>
        <taxon>Agaricales</taxon>
        <taxon>Agaricales incertae sedis</taxon>
        <taxon>Dendrothele</taxon>
    </lineage>
</organism>
<evidence type="ECO:0000313" key="3">
    <source>
        <dbReference type="Proteomes" id="UP000297245"/>
    </source>
</evidence>